<proteinExistence type="predicted"/>
<dbReference type="Proteomes" id="UP001492380">
    <property type="component" value="Unassembled WGS sequence"/>
</dbReference>
<protein>
    <submittedName>
        <fullName evidence="1">Uncharacterized protein</fullName>
    </submittedName>
</protein>
<accession>A0ABR1YJ32</accession>
<dbReference type="EMBL" id="JBBWRZ010000009">
    <property type="protein sequence ID" value="KAK8229423.1"/>
    <property type="molecule type" value="Genomic_DNA"/>
</dbReference>
<reference evidence="1 2" key="1">
    <citation type="submission" date="2024-04" db="EMBL/GenBank/DDBJ databases">
        <title>Phyllosticta paracitricarpa is synonymous to the EU quarantine fungus P. citricarpa based on phylogenomic analyses.</title>
        <authorList>
            <consortium name="Lawrence Berkeley National Laboratory"/>
            <person name="Van Ingen-Buijs V.A."/>
            <person name="Van Westerhoven A.C."/>
            <person name="Haridas S."/>
            <person name="Skiadas P."/>
            <person name="Martin F."/>
            <person name="Groenewald J.Z."/>
            <person name="Crous P.W."/>
            <person name="Seidl M.F."/>
        </authorList>
    </citation>
    <scope>NUCLEOTIDE SEQUENCE [LARGE SCALE GENOMIC DNA]</scope>
    <source>
        <strain evidence="1 2">CBS 123374</strain>
    </source>
</reference>
<organism evidence="1 2">
    <name type="scientific">Phyllosticta capitalensis</name>
    <dbReference type="NCBI Taxonomy" id="121624"/>
    <lineage>
        <taxon>Eukaryota</taxon>
        <taxon>Fungi</taxon>
        <taxon>Dikarya</taxon>
        <taxon>Ascomycota</taxon>
        <taxon>Pezizomycotina</taxon>
        <taxon>Dothideomycetes</taxon>
        <taxon>Dothideomycetes incertae sedis</taxon>
        <taxon>Botryosphaeriales</taxon>
        <taxon>Phyllostictaceae</taxon>
        <taxon>Phyllosticta</taxon>
    </lineage>
</organism>
<evidence type="ECO:0000313" key="1">
    <source>
        <dbReference type="EMBL" id="KAK8229423.1"/>
    </source>
</evidence>
<comment type="caution">
    <text evidence="1">The sequence shown here is derived from an EMBL/GenBank/DDBJ whole genome shotgun (WGS) entry which is preliminary data.</text>
</comment>
<sequence>MVGRDVHIPASRTAYRHTKAANTITRSSNRPPLSLTHAVNLRLVLLSSQSSLSQSHLSIIYSSIPSTNQSAKMLASTITSALALFAAVASAAPSPAVAAPNVAAAPAVDLNAFKTKYYWNLTNLISYSPGSRAYRTLGFTAAFSAQQNTTSCQSSNGVTGSFQPCDNPAVTFKADLGVNNVTISQLFVYNGVNIRVNGSAPLDLWSGVNTPNCYSTRTLTQICSESQVSVNVTSAVIVTPSKKGN</sequence>
<evidence type="ECO:0000313" key="2">
    <source>
        <dbReference type="Proteomes" id="UP001492380"/>
    </source>
</evidence>
<gene>
    <name evidence="1" type="ORF">HDK90DRAFT_357220</name>
</gene>
<name>A0ABR1YJ32_9PEZI</name>
<keyword evidence="2" id="KW-1185">Reference proteome</keyword>